<name>A0AAQ3MIJ8_VIGMU</name>
<dbReference type="AlphaFoldDB" id="A0AAQ3MIJ8"/>
<keyword evidence="4" id="KW-1185">Reference proteome</keyword>
<keyword evidence="2" id="KW-0812">Transmembrane</keyword>
<organism evidence="3 4">
    <name type="scientific">Vigna mungo</name>
    <name type="common">Black gram</name>
    <name type="synonym">Phaseolus mungo</name>
    <dbReference type="NCBI Taxonomy" id="3915"/>
    <lineage>
        <taxon>Eukaryota</taxon>
        <taxon>Viridiplantae</taxon>
        <taxon>Streptophyta</taxon>
        <taxon>Embryophyta</taxon>
        <taxon>Tracheophyta</taxon>
        <taxon>Spermatophyta</taxon>
        <taxon>Magnoliopsida</taxon>
        <taxon>eudicotyledons</taxon>
        <taxon>Gunneridae</taxon>
        <taxon>Pentapetalae</taxon>
        <taxon>rosids</taxon>
        <taxon>fabids</taxon>
        <taxon>Fabales</taxon>
        <taxon>Fabaceae</taxon>
        <taxon>Papilionoideae</taxon>
        <taxon>50 kb inversion clade</taxon>
        <taxon>NPAAA clade</taxon>
        <taxon>indigoferoid/millettioid clade</taxon>
        <taxon>Phaseoleae</taxon>
        <taxon>Vigna</taxon>
    </lineage>
</organism>
<evidence type="ECO:0000256" key="1">
    <source>
        <dbReference type="SAM" id="MobiDB-lite"/>
    </source>
</evidence>
<keyword evidence="2" id="KW-1133">Transmembrane helix</keyword>
<protein>
    <submittedName>
        <fullName evidence="3">Uncharacterized protein</fullName>
    </submittedName>
</protein>
<evidence type="ECO:0000313" key="4">
    <source>
        <dbReference type="Proteomes" id="UP001374535"/>
    </source>
</evidence>
<keyword evidence="2" id="KW-0472">Membrane</keyword>
<dbReference type="EMBL" id="CP144690">
    <property type="protein sequence ID" value="WVY91742.1"/>
    <property type="molecule type" value="Genomic_DNA"/>
</dbReference>
<reference evidence="3 4" key="1">
    <citation type="journal article" date="2023" name="Life. Sci Alliance">
        <title>Evolutionary insights into 3D genome organization and epigenetic landscape of Vigna mungo.</title>
        <authorList>
            <person name="Junaid A."/>
            <person name="Singh B."/>
            <person name="Bhatia S."/>
        </authorList>
    </citation>
    <scope>NUCLEOTIDE SEQUENCE [LARGE SCALE GENOMIC DNA]</scope>
    <source>
        <strain evidence="3">Urdbean</strain>
    </source>
</reference>
<sequence>MAKSGMVTKRNARRRCRPQTDTPLRQPMKHYCAVRRVPSPESGSSEHRTTMPFVYLRLYLTLLLSLNQILQTNTILVFAFWGLCKNISLFQNYPYLRNGFTVFVLSKCLGLHGSWARPIPNAKSRIGVGTFLLAPYKNLNIHIFFF</sequence>
<feature type="transmembrane region" description="Helical" evidence="2">
    <location>
        <begin position="58"/>
        <end position="83"/>
    </location>
</feature>
<gene>
    <name evidence="3" type="ORF">V8G54_037256</name>
</gene>
<feature type="region of interest" description="Disordered" evidence="1">
    <location>
        <begin position="1"/>
        <end position="24"/>
    </location>
</feature>
<dbReference type="Proteomes" id="UP001374535">
    <property type="component" value="Chromosome 11"/>
</dbReference>
<accession>A0AAQ3MIJ8</accession>
<evidence type="ECO:0000256" key="2">
    <source>
        <dbReference type="SAM" id="Phobius"/>
    </source>
</evidence>
<evidence type="ECO:0000313" key="3">
    <source>
        <dbReference type="EMBL" id="WVY91742.1"/>
    </source>
</evidence>
<proteinExistence type="predicted"/>